<evidence type="ECO:0000256" key="1">
    <source>
        <dbReference type="SAM" id="Phobius"/>
    </source>
</evidence>
<keyword evidence="1" id="KW-0472">Membrane</keyword>
<protein>
    <submittedName>
        <fullName evidence="2">Uncharacterized protein</fullName>
    </submittedName>
</protein>
<dbReference type="Proteomes" id="UP001156664">
    <property type="component" value="Unassembled WGS sequence"/>
</dbReference>
<dbReference type="EMBL" id="BSOJ01000030">
    <property type="protein sequence ID" value="GLR27314.1"/>
    <property type="molecule type" value="Genomic_DNA"/>
</dbReference>
<sequence length="50" mass="5394">MTSAPHHSMVMGELIFGCFKVVFMAWQIGQMAAHQMGGVARGYSFEGCVG</sequence>
<feature type="transmembrane region" description="Helical" evidence="1">
    <location>
        <begin position="6"/>
        <end position="26"/>
    </location>
</feature>
<evidence type="ECO:0000313" key="3">
    <source>
        <dbReference type="Proteomes" id="UP001156664"/>
    </source>
</evidence>
<comment type="caution">
    <text evidence="2">The sequence shown here is derived from an EMBL/GenBank/DDBJ whole genome shotgun (WGS) entry which is preliminary data.</text>
</comment>
<gene>
    <name evidence="2" type="ORF">GCM10007875_24050</name>
</gene>
<evidence type="ECO:0000313" key="2">
    <source>
        <dbReference type="EMBL" id="GLR27314.1"/>
    </source>
</evidence>
<keyword evidence="1" id="KW-1133">Transmembrane helix</keyword>
<keyword evidence="1" id="KW-0812">Transmembrane</keyword>
<name>A0ABQ5YT49_9BURK</name>
<proteinExistence type="predicted"/>
<reference evidence="3" key="1">
    <citation type="journal article" date="2019" name="Int. J. Syst. Evol. Microbiol.">
        <title>The Global Catalogue of Microorganisms (GCM) 10K type strain sequencing project: providing services to taxonomists for standard genome sequencing and annotation.</title>
        <authorList>
            <consortium name="The Broad Institute Genomics Platform"/>
            <consortium name="The Broad Institute Genome Sequencing Center for Infectious Disease"/>
            <person name="Wu L."/>
            <person name="Ma J."/>
        </authorList>
    </citation>
    <scope>NUCLEOTIDE SEQUENCE [LARGE SCALE GENOMIC DNA]</scope>
    <source>
        <strain evidence="3">NBRC 105857</strain>
    </source>
</reference>
<organism evidence="2 3">
    <name type="scientific">Limnobacter litoralis</name>
    <dbReference type="NCBI Taxonomy" id="481366"/>
    <lineage>
        <taxon>Bacteria</taxon>
        <taxon>Pseudomonadati</taxon>
        <taxon>Pseudomonadota</taxon>
        <taxon>Betaproteobacteria</taxon>
        <taxon>Burkholderiales</taxon>
        <taxon>Burkholderiaceae</taxon>
        <taxon>Limnobacter</taxon>
    </lineage>
</organism>
<keyword evidence="3" id="KW-1185">Reference proteome</keyword>
<accession>A0ABQ5YT49</accession>